<dbReference type="Proteomes" id="UP000198341">
    <property type="component" value="Chromosome 6"/>
</dbReference>
<feature type="compositionally biased region" description="Basic and acidic residues" evidence="2">
    <location>
        <begin position="226"/>
        <end position="260"/>
    </location>
</feature>
<evidence type="ECO:0000256" key="1">
    <source>
        <dbReference type="PROSITE-ProRule" id="PRU00176"/>
    </source>
</evidence>
<dbReference type="EMBL" id="FO082273">
    <property type="protein sequence ID" value="CCO17251.1"/>
    <property type="molecule type" value="Genomic_DNA"/>
</dbReference>
<dbReference type="STRING" id="41875.K8EGU6"/>
<dbReference type="Gene3D" id="3.30.70.330">
    <property type="match status" value="1"/>
</dbReference>
<dbReference type="CDD" id="cd00590">
    <property type="entry name" value="RRM_SF"/>
    <property type="match status" value="1"/>
</dbReference>
<gene>
    <name evidence="4" type="ORF">Bathy06g00530</name>
</gene>
<feature type="region of interest" description="Disordered" evidence="2">
    <location>
        <begin position="326"/>
        <end position="357"/>
    </location>
</feature>
<dbReference type="KEGG" id="bpg:Bathy06g00530"/>
<name>K8EGU6_9CHLO</name>
<keyword evidence="1" id="KW-0694">RNA-binding</keyword>
<feature type="compositionally biased region" description="Basic and acidic residues" evidence="2">
    <location>
        <begin position="422"/>
        <end position="431"/>
    </location>
</feature>
<dbReference type="OrthoDB" id="266020at2759"/>
<feature type="compositionally biased region" description="Basic and acidic residues" evidence="2">
    <location>
        <begin position="195"/>
        <end position="206"/>
    </location>
</feature>
<feature type="region of interest" description="Disordered" evidence="2">
    <location>
        <begin position="1"/>
        <end position="100"/>
    </location>
</feature>
<dbReference type="SMART" id="SM00360">
    <property type="entry name" value="RRM"/>
    <property type="match status" value="1"/>
</dbReference>
<organism evidence="4 5">
    <name type="scientific">Bathycoccus prasinos</name>
    <dbReference type="NCBI Taxonomy" id="41875"/>
    <lineage>
        <taxon>Eukaryota</taxon>
        <taxon>Viridiplantae</taxon>
        <taxon>Chlorophyta</taxon>
        <taxon>Mamiellophyceae</taxon>
        <taxon>Mamiellales</taxon>
        <taxon>Bathycoccaceae</taxon>
        <taxon>Bathycoccus</taxon>
    </lineage>
</organism>
<dbReference type="RefSeq" id="XP_007512651.1">
    <property type="nucleotide sequence ID" value="XM_007512589.1"/>
</dbReference>
<evidence type="ECO:0000313" key="5">
    <source>
        <dbReference type="Proteomes" id="UP000198341"/>
    </source>
</evidence>
<feature type="compositionally biased region" description="Basic and acidic residues" evidence="2">
    <location>
        <begin position="286"/>
        <end position="302"/>
    </location>
</feature>
<dbReference type="AlphaFoldDB" id="K8EGU6"/>
<feature type="compositionally biased region" description="Low complexity" evidence="2">
    <location>
        <begin position="7"/>
        <end position="18"/>
    </location>
</feature>
<feature type="region of interest" description="Disordered" evidence="2">
    <location>
        <begin position="411"/>
        <end position="431"/>
    </location>
</feature>
<feature type="compositionally biased region" description="Low complexity" evidence="2">
    <location>
        <begin position="45"/>
        <end position="61"/>
    </location>
</feature>
<dbReference type="Pfam" id="PF00076">
    <property type="entry name" value="RRM_1"/>
    <property type="match status" value="1"/>
</dbReference>
<dbReference type="GO" id="GO:0003723">
    <property type="term" value="F:RNA binding"/>
    <property type="evidence" value="ECO:0007669"/>
    <property type="project" value="UniProtKB-UniRule"/>
</dbReference>
<evidence type="ECO:0000259" key="3">
    <source>
        <dbReference type="PROSITE" id="PS50102"/>
    </source>
</evidence>
<feature type="compositionally biased region" description="Low complexity" evidence="2">
    <location>
        <begin position="77"/>
        <end position="93"/>
    </location>
</feature>
<dbReference type="InterPro" id="IPR035979">
    <property type="entry name" value="RBD_domain_sf"/>
</dbReference>
<keyword evidence="5" id="KW-1185">Reference proteome</keyword>
<evidence type="ECO:0000313" key="4">
    <source>
        <dbReference type="EMBL" id="CCO17251.1"/>
    </source>
</evidence>
<feature type="domain" description="RRM" evidence="3">
    <location>
        <begin position="119"/>
        <end position="190"/>
    </location>
</feature>
<dbReference type="InterPro" id="IPR000504">
    <property type="entry name" value="RRM_dom"/>
</dbReference>
<dbReference type="InterPro" id="IPR012677">
    <property type="entry name" value="Nucleotide-bd_a/b_plait_sf"/>
</dbReference>
<protein>
    <recommendedName>
        <fullName evidence="3">RRM domain-containing protein</fullName>
    </recommendedName>
</protein>
<feature type="compositionally biased region" description="Basic and acidic residues" evidence="2">
    <location>
        <begin position="326"/>
        <end position="354"/>
    </location>
</feature>
<dbReference type="PROSITE" id="PS50102">
    <property type="entry name" value="RRM"/>
    <property type="match status" value="1"/>
</dbReference>
<dbReference type="GeneID" id="19015033"/>
<feature type="region of interest" description="Disordered" evidence="2">
    <location>
        <begin position="286"/>
        <end position="310"/>
    </location>
</feature>
<accession>K8EGU6</accession>
<reference evidence="4 5" key="1">
    <citation type="submission" date="2011-10" db="EMBL/GenBank/DDBJ databases">
        <authorList>
            <person name="Genoscope - CEA"/>
        </authorList>
    </citation>
    <scope>NUCLEOTIDE SEQUENCE [LARGE SCALE GENOMIC DNA]</scope>
    <source>
        <strain evidence="4 5">RCC 1105</strain>
    </source>
</reference>
<dbReference type="SUPFAM" id="SSF54928">
    <property type="entry name" value="RNA-binding domain, RBD"/>
    <property type="match status" value="1"/>
</dbReference>
<proteinExistence type="predicted"/>
<sequence>MGLFATSSSSSSSSASASGLVGKMRLMSTSSSSDDGDGDEDGKESTSVTTTETEGGDTSTSQEEEENEEMKAKSESESLSAATTPTTTTSTSAPQKRTLKKFVPMFKRAKEEGLKDDSGHLGLRNLPQGVAANDLRKLFSKFGEIRSVKSIRPDGEKPRAHIRFRSLADAEKALEALRSEEGIMIGPSKTPAEIKWEGRLKRKEEGEAAGEGEETSPSSEEDVVGGDDKNHDGMRKIKGEIYDPTKPKQSEVVAEMRRERKEGSYVVRNTRIVNTQESEPLIRTVQEEKEEQTKMVVHKDPLEGIDTSGMTPLEIRKLTLQKRREQRQEHFAKQKRVAEMKQKVMKDMRSERLADGAMRARSYVPRYKRDGDGNALSASDTDVSLPSLQVRDQRTRRAAAFGGKTFELRKRNAAAGAGQQQGRREKNPENDRIKRLLRERVDAAKKMQTDGVELDYDVARLEKDMQMRFGEYTSWPVGMDQKPWIFGEKDPNEDVSPGDYLDSKKAFVMEQLNLTSDSQYESLKKDSLEEFEKMLAKEKYRTESFGESPAEDVFEHRKIMFDMARGAVDNEKNPLHKFAQRAASILDANPGWSFGKKKKLFDRLSIDAKQFDDWEEEQDESSTNQKQ</sequence>
<feature type="region of interest" description="Disordered" evidence="2">
    <location>
        <begin position="195"/>
        <end position="260"/>
    </location>
</feature>
<feature type="compositionally biased region" description="Acidic residues" evidence="2">
    <location>
        <begin position="207"/>
        <end position="225"/>
    </location>
</feature>
<evidence type="ECO:0000256" key="2">
    <source>
        <dbReference type="SAM" id="MobiDB-lite"/>
    </source>
</evidence>